<gene>
    <name evidence="2" type="ORF">Dda_7058</name>
</gene>
<evidence type="ECO:0000313" key="2">
    <source>
        <dbReference type="EMBL" id="KAJ6258141.1"/>
    </source>
</evidence>
<accession>A0AAD6ITL3</accession>
<feature type="compositionally biased region" description="Polar residues" evidence="1">
    <location>
        <begin position="497"/>
        <end position="506"/>
    </location>
</feature>
<organism evidence="2 3">
    <name type="scientific">Drechslerella dactyloides</name>
    <name type="common">Nematode-trapping fungus</name>
    <name type="synonym">Arthrobotrys dactyloides</name>
    <dbReference type="NCBI Taxonomy" id="74499"/>
    <lineage>
        <taxon>Eukaryota</taxon>
        <taxon>Fungi</taxon>
        <taxon>Dikarya</taxon>
        <taxon>Ascomycota</taxon>
        <taxon>Pezizomycotina</taxon>
        <taxon>Orbiliomycetes</taxon>
        <taxon>Orbiliales</taxon>
        <taxon>Orbiliaceae</taxon>
        <taxon>Drechslerella</taxon>
    </lineage>
</organism>
<evidence type="ECO:0000256" key="1">
    <source>
        <dbReference type="SAM" id="MobiDB-lite"/>
    </source>
</evidence>
<dbReference type="AlphaFoldDB" id="A0AAD6ITL3"/>
<feature type="region of interest" description="Disordered" evidence="1">
    <location>
        <begin position="467"/>
        <end position="506"/>
    </location>
</feature>
<dbReference type="Proteomes" id="UP001221413">
    <property type="component" value="Unassembled WGS sequence"/>
</dbReference>
<evidence type="ECO:0008006" key="4">
    <source>
        <dbReference type="Google" id="ProtNLM"/>
    </source>
</evidence>
<reference evidence="2" key="1">
    <citation type="submission" date="2023-01" db="EMBL/GenBank/DDBJ databases">
        <title>The chitinases involved in constricting ring structure development in the nematode-trapping fungus Drechslerella dactyloides.</title>
        <authorList>
            <person name="Wang R."/>
            <person name="Zhang L."/>
            <person name="Tang P."/>
            <person name="Li S."/>
            <person name="Liang L."/>
        </authorList>
    </citation>
    <scope>NUCLEOTIDE SEQUENCE</scope>
    <source>
        <strain evidence="2">YMF1.00031</strain>
    </source>
</reference>
<feature type="compositionally biased region" description="Basic and acidic residues" evidence="1">
    <location>
        <begin position="331"/>
        <end position="374"/>
    </location>
</feature>
<feature type="compositionally biased region" description="Low complexity" evidence="1">
    <location>
        <begin position="317"/>
        <end position="330"/>
    </location>
</feature>
<dbReference type="EMBL" id="JAQGDS010000009">
    <property type="protein sequence ID" value="KAJ6258141.1"/>
    <property type="molecule type" value="Genomic_DNA"/>
</dbReference>
<sequence length="519" mass="58536">MDLLYPIAEFRMYVAETPHNPPIKTSLKRSSFNEPECQLRYKRKDNIAVLDESLRCGYDFPIGINTTTGRVGCISHLSHLIPDPDKAAPVKRFRVHGFISSLPADQPGGSGGLVHRSGSDTEAHLRRDYPMIRQPFLLVPPPQKGNQVQVKQSSDSQILPAEPKIRIFNLRTGQQVLSSFSGVELFPNYRYKGGTTILDSNSSEVAFKNRDIITVTTLNPRLILIGRRDSMKAVFCVCPRTGLGGWVALDEANLEPLENDSLRSLSWSTATIVNKQRFAKPKQIATASEETPGESKLVTIKKEVTDISGSELGEANSSPSVYSDGDSSESTCDRASESGHEEDDRYYEEYDRENQRPEFDESPRSADEDNHRSNNNDLEPLPEVYQKFADTGGRLCTRVSLKCQTQTPSEKVEERDRVMRDEWYRAKHKEASKQEPSRKRDYMRGRHRLVYQCHTISSQVIIEQSITTTESRKRQKTQDTSVTVKGRESDDRDATDTESAISVSIASFGSETPEYNRWS</sequence>
<keyword evidence="3" id="KW-1185">Reference proteome</keyword>
<feature type="compositionally biased region" description="Basic and acidic residues" evidence="1">
    <location>
        <begin position="485"/>
        <end position="495"/>
    </location>
</feature>
<name>A0AAD6ITL3_DREDA</name>
<protein>
    <recommendedName>
        <fullName evidence="4">CABIT domain-containing protein</fullName>
    </recommendedName>
</protein>
<comment type="caution">
    <text evidence="2">The sequence shown here is derived from an EMBL/GenBank/DDBJ whole genome shotgun (WGS) entry which is preliminary data.</text>
</comment>
<feature type="region of interest" description="Disordered" evidence="1">
    <location>
        <begin position="280"/>
        <end position="382"/>
    </location>
</feature>
<evidence type="ECO:0000313" key="3">
    <source>
        <dbReference type="Proteomes" id="UP001221413"/>
    </source>
</evidence>
<proteinExistence type="predicted"/>